<dbReference type="EMBL" id="LT981265">
    <property type="protein sequence ID" value="SPC33822.1"/>
    <property type="molecule type" value="Genomic_DNA"/>
</dbReference>
<keyword evidence="2" id="KW-1185">Reference proteome</keyword>
<name>A0A2K5AQA1_9ARCH</name>
<dbReference type="KEGG" id="ncv:NCAV_0637"/>
<reference evidence="2" key="1">
    <citation type="submission" date="2018-01" db="EMBL/GenBank/DDBJ databases">
        <authorList>
            <person name="Kerou L M."/>
        </authorList>
    </citation>
    <scope>NUCLEOTIDE SEQUENCE [LARGE SCALE GENOMIC DNA]</scope>
    <source>
        <strain evidence="2">SCU2</strain>
    </source>
</reference>
<dbReference type="Proteomes" id="UP000236248">
    <property type="component" value="Chromosome NCAV"/>
</dbReference>
<protein>
    <submittedName>
        <fullName evidence="1">Uncharacterized protein</fullName>
    </submittedName>
</protein>
<organism evidence="1 2">
    <name type="scientific">Candidatus Nitrosocaldus cavascurensis</name>
    <dbReference type="NCBI Taxonomy" id="2058097"/>
    <lineage>
        <taxon>Archaea</taxon>
        <taxon>Nitrososphaerota</taxon>
        <taxon>Nitrososphaeria</taxon>
        <taxon>Candidatus Nitrosocaldales</taxon>
        <taxon>Candidatus Nitrosocaldaceae</taxon>
        <taxon>Candidatus Nitrosocaldus</taxon>
    </lineage>
</organism>
<evidence type="ECO:0000313" key="1">
    <source>
        <dbReference type="EMBL" id="SPC33822.1"/>
    </source>
</evidence>
<gene>
    <name evidence="1" type="ORF">NCAV_0637</name>
</gene>
<proteinExistence type="predicted"/>
<sequence length="29" mass="3608">MRRSEVYILEDPTSNDYRYVKEICRKMLV</sequence>
<dbReference type="AlphaFoldDB" id="A0A2K5AQA1"/>
<evidence type="ECO:0000313" key="2">
    <source>
        <dbReference type="Proteomes" id="UP000236248"/>
    </source>
</evidence>
<accession>A0A2K5AQA1</accession>